<comment type="caution">
    <text evidence="7">The sequence shown here is derived from an EMBL/GenBank/DDBJ whole genome shotgun (WGS) entry which is preliminary data.</text>
</comment>
<reference evidence="7" key="2">
    <citation type="submission" date="2021-08" db="EMBL/GenBank/DDBJ databases">
        <authorList>
            <person name="Tani A."/>
            <person name="Ola A."/>
            <person name="Ogura Y."/>
            <person name="Katsura K."/>
            <person name="Hayashi T."/>
        </authorList>
    </citation>
    <scope>NUCLEOTIDE SEQUENCE</scope>
    <source>
        <strain evidence="7">LMG 23639</strain>
    </source>
</reference>
<dbReference type="SUPFAM" id="SSF111369">
    <property type="entry name" value="HlyD-like secretion proteins"/>
    <property type="match status" value="1"/>
</dbReference>
<dbReference type="InterPro" id="IPR058792">
    <property type="entry name" value="Beta-barrel_RND_2"/>
</dbReference>
<reference evidence="7" key="1">
    <citation type="journal article" date="2021" name="Front. Microbiol.">
        <title>Comprehensive Comparative Genomics and Phenotyping of Methylobacterium Species.</title>
        <authorList>
            <person name="Alessa O."/>
            <person name="Ogura Y."/>
            <person name="Fujitani Y."/>
            <person name="Takami H."/>
            <person name="Hayashi T."/>
            <person name="Sahin N."/>
            <person name="Tani A."/>
        </authorList>
    </citation>
    <scope>NUCLEOTIDE SEQUENCE</scope>
    <source>
        <strain evidence="7">LMG 23639</strain>
    </source>
</reference>
<dbReference type="RefSeq" id="WP_053608461.1">
    <property type="nucleotide sequence ID" value="NZ_BPQR01000009.1"/>
</dbReference>
<dbReference type="PANTHER" id="PTHR30097:SF15">
    <property type="entry name" value="CATION EFFLUX SYSTEM PROTEIN CUSB"/>
    <property type="match status" value="1"/>
</dbReference>
<dbReference type="InterPro" id="IPR006143">
    <property type="entry name" value="RND_pump_MFP"/>
</dbReference>
<dbReference type="NCBIfam" id="TIGR01730">
    <property type="entry name" value="RND_mfp"/>
    <property type="match status" value="1"/>
</dbReference>
<dbReference type="InterPro" id="IPR058627">
    <property type="entry name" value="MdtA-like_C"/>
</dbReference>
<dbReference type="Gene3D" id="2.40.420.20">
    <property type="match status" value="1"/>
</dbReference>
<name>A0ABQ4SQ63_9HYPH</name>
<organism evidence="7 8">
    <name type="scientific">Methylobacterium jeotgali</name>
    <dbReference type="NCBI Taxonomy" id="381630"/>
    <lineage>
        <taxon>Bacteria</taxon>
        <taxon>Pseudomonadati</taxon>
        <taxon>Pseudomonadota</taxon>
        <taxon>Alphaproteobacteria</taxon>
        <taxon>Hyphomicrobiales</taxon>
        <taxon>Methylobacteriaceae</taxon>
        <taxon>Methylobacterium</taxon>
    </lineage>
</organism>
<keyword evidence="3" id="KW-0175">Coiled coil</keyword>
<dbReference type="PANTHER" id="PTHR30097">
    <property type="entry name" value="CATION EFFLUX SYSTEM PROTEIN CUSB"/>
    <property type="match status" value="1"/>
</dbReference>
<evidence type="ECO:0000256" key="2">
    <source>
        <dbReference type="ARBA" id="ARBA00022448"/>
    </source>
</evidence>
<accession>A0ABQ4SQ63</accession>
<dbReference type="Gene3D" id="2.40.50.100">
    <property type="match status" value="1"/>
</dbReference>
<evidence type="ECO:0000259" key="5">
    <source>
        <dbReference type="Pfam" id="PF25967"/>
    </source>
</evidence>
<feature type="coiled-coil region" evidence="3">
    <location>
        <begin position="206"/>
        <end position="233"/>
    </location>
</feature>
<evidence type="ECO:0000259" key="4">
    <source>
        <dbReference type="Pfam" id="PF25954"/>
    </source>
</evidence>
<dbReference type="Gene3D" id="2.40.30.170">
    <property type="match status" value="1"/>
</dbReference>
<proteinExistence type="inferred from homology"/>
<keyword evidence="8" id="KW-1185">Reference proteome</keyword>
<feature type="domain" description="CusB-like beta-barrel" evidence="4">
    <location>
        <begin position="293"/>
        <end position="366"/>
    </location>
</feature>
<dbReference type="InterPro" id="IPR051909">
    <property type="entry name" value="MFP_Cation_Efflux"/>
</dbReference>
<dbReference type="InterPro" id="IPR058647">
    <property type="entry name" value="BSH_CzcB-like"/>
</dbReference>
<dbReference type="Proteomes" id="UP001055102">
    <property type="component" value="Unassembled WGS sequence"/>
</dbReference>
<keyword evidence="2" id="KW-0813">Transport</keyword>
<feature type="domain" description="CzcB-like barrel-sandwich hybrid" evidence="6">
    <location>
        <begin position="128"/>
        <end position="290"/>
    </location>
</feature>
<dbReference type="Pfam" id="PF25954">
    <property type="entry name" value="Beta-barrel_RND_2"/>
    <property type="match status" value="1"/>
</dbReference>
<dbReference type="EMBL" id="BPQR01000009">
    <property type="protein sequence ID" value="GJE05232.1"/>
    <property type="molecule type" value="Genomic_DNA"/>
</dbReference>
<feature type="domain" description="Multidrug resistance protein MdtA-like C-terminal permuted SH3" evidence="5">
    <location>
        <begin position="378"/>
        <end position="431"/>
    </location>
</feature>
<protein>
    <submittedName>
        <fullName evidence="7">Cobalt-zinc-cadmium resistance protein CzcB</fullName>
    </submittedName>
</protein>
<dbReference type="Pfam" id="PF25973">
    <property type="entry name" value="BSH_CzcB"/>
    <property type="match status" value="1"/>
</dbReference>
<gene>
    <name evidence="7" type="primary">czcB_2</name>
    <name evidence="7" type="ORF">AOPFMNJM_0530</name>
</gene>
<sequence length="446" mass="47678">MDVRNQLRPDLLDAEAGTPLRPFGSPTLKIAAASMLLIGTVAAVAIWPDAARDVAGRTAALVTGLSGRRADRADASEPATTIAVERSFRPTPMQLASFGITSVQATEFRPQGLAEGRIALNDDDNVPVYSPYAGRVTKITAKAGDDVRAGQPLFTVEVTDMVQAQNDFQSAINALNKAQEQLKLNQIIAARQQVLFQAKAAALKDYQSAENDVISAQSDKQTAEAALEAVKNRLRILGKTDAEIAAFQKNSSMSPETVIRAPIAGTVVQRKVGLGQYLGTGSDPVFTIGDLATVWLIANVRESDIPRIRLGQPAVATVNGFGDRTFRARVTYMAASLDPATRRLAVRCEVENPDQELKPEMFARFAIITGDAVSGPAVPESAVVQEGDRAHVWVLRPDGAVEAREIKLGLRDGDLLQVTEGLQTGERIVSRGALFIDRAASGEKAS</sequence>
<evidence type="ECO:0000256" key="1">
    <source>
        <dbReference type="ARBA" id="ARBA00009477"/>
    </source>
</evidence>
<dbReference type="Pfam" id="PF25967">
    <property type="entry name" value="RND-MFP_C"/>
    <property type="match status" value="1"/>
</dbReference>
<evidence type="ECO:0000256" key="3">
    <source>
        <dbReference type="SAM" id="Coils"/>
    </source>
</evidence>
<evidence type="ECO:0000313" key="7">
    <source>
        <dbReference type="EMBL" id="GJE05232.1"/>
    </source>
</evidence>
<evidence type="ECO:0000259" key="6">
    <source>
        <dbReference type="Pfam" id="PF25973"/>
    </source>
</evidence>
<evidence type="ECO:0000313" key="8">
    <source>
        <dbReference type="Proteomes" id="UP001055102"/>
    </source>
</evidence>
<comment type="similarity">
    <text evidence="1">Belongs to the membrane fusion protein (MFP) (TC 8.A.1) family.</text>
</comment>